<dbReference type="VEuPathDB" id="PlasmoDB:PmUG01_11012700"/>
<evidence type="ECO:0000313" key="3">
    <source>
        <dbReference type="Proteomes" id="UP000219813"/>
    </source>
</evidence>
<dbReference type="RefSeq" id="XP_028862328.1">
    <property type="nucleotide sequence ID" value="XM_029005772.1"/>
</dbReference>
<evidence type="ECO:0000256" key="1">
    <source>
        <dbReference type="SAM" id="Phobius"/>
    </source>
</evidence>
<dbReference type="KEGG" id="pmal:PMUG01_11012700"/>
<dbReference type="AlphaFoldDB" id="A0A1D3SMB3"/>
<protein>
    <submittedName>
        <fullName evidence="2">PIR protein</fullName>
    </submittedName>
</protein>
<accession>A0A1D3SMB3</accession>
<gene>
    <name evidence="2" type="primary">PmUG01_11012700</name>
    <name evidence="2" type="ORF">PMUG01_11012700</name>
</gene>
<dbReference type="InterPro" id="IPR008780">
    <property type="entry name" value="Plasmodium_Vir"/>
</dbReference>
<organism evidence="2 3">
    <name type="scientific">Plasmodium malariae</name>
    <dbReference type="NCBI Taxonomy" id="5858"/>
    <lineage>
        <taxon>Eukaryota</taxon>
        <taxon>Sar</taxon>
        <taxon>Alveolata</taxon>
        <taxon>Apicomplexa</taxon>
        <taxon>Aconoidasida</taxon>
        <taxon>Haemosporida</taxon>
        <taxon>Plasmodiidae</taxon>
        <taxon>Plasmodium</taxon>
        <taxon>Plasmodium (Plasmodium)</taxon>
    </lineage>
</organism>
<dbReference type="OMA" id="VIMINQH"/>
<keyword evidence="1" id="KW-1133">Transmembrane helix</keyword>
<keyword evidence="1" id="KW-0812">Transmembrane</keyword>
<keyword evidence="1" id="KW-0472">Membrane</keyword>
<name>A0A1D3SMB3_PLAMA</name>
<dbReference type="OrthoDB" id="387669at2759"/>
<dbReference type="GeneID" id="39869582"/>
<dbReference type="Pfam" id="PF05795">
    <property type="entry name" value="Plasmodium_Vir"/>
    <property type="match status" value="1"/>
</dbReference>
<reference evidence="2 3" key="1">
    <citation type="submission" date="2016-06" db="EMBL/GenBank/DDBJ databases">
        <authorList>
            <consortium name="Pathogen Informatics"/>
        </authorList>
    </citation>
    <scope>NUCLEOTIDE SEQUENCE [LARGE SCALE GENOMIC DNA]</scope>
</reference>
<proteinExistence type="predicted"/>
<sequence>MSASTGDLESILKELPEYKQYDDLYKDGNNELSVDYCNNDNSNWKNEDVKEVCNNIIKYLKKFDKNKKKENINYDECSYFTYLAYDQIISKLGNNGDNFINQEDITKLNHTILSAYKKIVEKDCIFYFDGYFNEWKEEKHLYYYFKSYNHIKNKKGSSGTEQNKYCNYLEQIKNIYEKHIRKCCKYFFLKKNSQNLCKKYIKCEELYNPYYLLSELKCKHNTSIDYWKKLIQELIIDRDVIMINQHSSERTRINFLDDPFYKAITVGFVTIGLLFTLFLFYKTYHYRKNKNKETFLDQNELLERFYYAKHKKLNLEDRNIYLSYYSI</sequence>
<feature type="transmembrane region" description="Helical" evidence="1">
    <location>
        <begin position="260"/>
        <end position="281"/>
    </location>
</feature>
<evidence type="ECO:0000313" key="2">
    <source>
        <dbReference type="EMBL" id="SCO92877.1"/>
    </source>
</evidence>
<dbReference type="EMBL" id="LT594632">
    <property type="protein sequence ID" value="SCO92877.1"/>
    <property type="molecule type" value="Genomic_DNA"/>
</dbReference>
<keyword evidence="3" id="KW-1185">Reference proteome</keyword>
<dbReference type="Proteomes" id="UP000219813">
    <property type="component" value="Chromosome 11"/>
</dbReference>